<dbReference type="PANTHER" id="PTHR32502:SF28">
    <property type="entry name" value="PHOSPHOTRANSFERASE SYSTEM SUGAR-SPECIFIC EIIC COMPONENT"/>
    <property type="match status" value="1"/>
</dbReference>
<evidence type="ECO:0000256" key="8">
    <source>
        <dbReference type="ARBA" id="ARBA00023136"/>
    </source>
</evidence>
<dbReference type="GO" id="GO:0009401">
    <property type="term" value="P:phosphoenolpyruvate-dependent sugar phosphotransferase system"/>
    <property type="evidence" value="ECO:0007669"/>
    <property type="project" value="UniProtKB-KW"/>
</dbReference>
<feature type="transmembrane region" description="Helical" evidence="9">
    <location>
        <begin position="33"/>
        <end position="52"/>
    </location>
</feature>
<evidence type="ECO:0000256" key="9">
    <source>
        <dbReference type="SAM" id="Phobius"/>
    </source>
</evidence>
<dbReference type="EMBL" id="FUWY01000003">
    <property type="protein sequence ID" value="SJZ71263.1"/>
    <property type="molecule type" value="Genomic_DNA"/>
</dbReference>
<evidence type="ECO:0000256" key="4">
    <source>
        <dbReference type="ARBA" id="ARBA00022597"/>
    </source>
</evidence>
<evidence type="ECO:0000256" key="1">
    <source>
        <dbReference type="ARBA" id="ARBA00004651"/>
    </source>
</evidence>
<keyword evidence="5" id="KW-0598">Phosphotransferase system</keyword>
<keyword evidence="8 9" id="KW-0472">Membrane</keyword>
<dbReference type="Pfam" id="PF03609">
    <property type="entry name" value="EII-Sor"/>
    <property type="match status" value="1"/>
</dbReference>
<evidence type="ECO:0000256" key="3">
    <source>
        <dbReference type="ARBA" id="ARBA00022475"/>
    </source>
</evidence>
<evidence type="ECO:0000256" key="2">
    <source>
        <dbReference type="ARBA" id="ARBA00022448"/>
    </source>
</evidence>
<dbReference type="RefSeq" id="WP_078711844.1">
    <property type="nucleotide sequence ID" value="NZ_FUWY01000003.1"/>
</dbReference>
<sequence>MAELNFLQILLISLWAFWGIIDGLSFNFGFNSCIAACLFTGIVVGNPTYGLIVGGTLQMTQLGVGTYGGASVLNITSSGMITTALGSLSGEDPVTLAASIGIALAALFVQLDILARFSNTVFQHIADKYVEDGNTKGINLMNHLGIIPWGLSRGLPVFLLLMFGQPLVDSLMTIIPAWLMDGFKVAGGLLPVVGFAILLRYLPVLKKPQFLILGFVLAAYLKIPVLGVGLIGLVAALITYQNATAAPAAGGSASTGGSDYEE</sequence>
<feature type="transmembrane region" description="Helical" evidence="9">
    <location>
        <begin position="94"/>
        <end position="115"/>
    </location>
</feature>
<organism evidence="10 11">
    <name type="scientific">Anaerorhabdus furcosa</name>
    <dbReference type="NCBI Taxonomy" id="118967"/>
    <lineage>
        <taxon>Bacteria</taxon>
        <taxon>Bacillati</taxon>
        <taxon>Bacillota</taxon>
        <taxon>Erysipelotrichia</taxon>
        <taxon>Erysipelotrichales</taxon>
        <taxon>Erysipelotrichaceae</taxon>
        <taxon>Anaerorhabdus</taxon>
    </lineage>
</organism>
<evidence type="ECO:0000313" key="10">
    <source>
        <dbReference type="EMBL" id="SJZ71263.1"/>
    </source>
</evidence>
<protein>
    <submittedName>
        <fullName evidence="10">PTS system, mannose-specific IIC component</fullName>
    </submittedName>
</protein>
<dbReference type="PROSITE" id="PS51106">
    <property type="entry name" value="PTS_EIIC_TYPE_4"/>
    <property type="match status" value="1"/>
</dbReference>
<evidence type="ECO:0000256" key="6">
    <source>
        <dbReference type="ARBA" id="ARBA00022692"/>
    </source>
</evidence>
<keyword evidence="7 9" id="KW-1133">Transmembrane helix</keyword>
<keyword evidence="11" id="KW-1185">Reference proteome</keyword>
<evidence type="ECO:0000313" key="11">
    <source>
        <dbReference type="Proteomes" id="UP000243297"/>
    </source>
</evidence>
<dbReference type="Proteomes" id="UP000243297">
    <property type="component" value="Unassembled WGS sequence"/>
</dbReference>
<accession>A0A1T4MWC7</accession>
<keyword evidence="4" id="KW-0762">Sugar transport</keyword>
<reference evidence="11" key="1">
    <citation type="submission" date="2017-02" db="EMBL/GenBank/DDBJ databases">
        <authorList>
            <person name="Varghese N."/>
            <person name="Submissions S."/>
        </authorList>
    </citation>
    <scope>NUCLEOTIDE SEQUENCE [LARGE SCALE GENOMIC DNA]</scope>
    <source>
        <strain evidence="11">ATCC 25662</strain>
    </source>
</reference>
<evidence type="ECO:0000256" key="7">
    <source>
        <dbReference type="ARBA" id="ARBA00022989"/>
    </source>
</evidence>
<dbReference type="STRING" id="118967.SAMN02745191_1444"/>
<name>A0A1T4MWC7_9FIRM</name>
<dbReference type="InterPro" id="IPR004700">
    <property type="entry name" value="PTS_IIC_man"/>
</dbReference>
<proteinExistence type="predicted"/>
<keyword evidence="3" id="KW-1003">Cell membrane</keyword>
<evidence type="ECO:0000256" key="5">
    <source>
        <dbReference type="ARBA" id="ARBA00022683"/>
    </source>
</evidence>
<dbReference type="AlphaFoldDB" id="A0A1T4MWC7"/>
<keyword evidence="6 9" id="KW-0812">Transmembrane</keyword>
<feature type="transmembrane region" description="Helical" evidence="9">
    <location>
        <begin position="210"/>
        <end position="238"/>
    </location>
</feature>
<dbReference type="InterPro" id="IPR050303">
    <property type="entry name" value="GatZ_KbaZ_carbometab"/>
</dbReference>
<keyword evidence="2" id="KW-0813">Transport</keyword>
<comment type="subcellular location">
    <subcellularLocation>
        <location evidence="1">Cell membrane</location>
        <topology evidence="1">Multi-pass membrane protein</topology>
    </subcellularLocation>
</comment>
<feature type="transmembrane region" description="Helical" evidence="9">
    <location>
        <begin position="185"/>
        <end position="203"/>
    </location>
</feature>
<gene>
    <name evidence="10" type="ORF">SAMN02745191_1444</name>
</gene>
<dbReference type="OrthoDB" id="7058816at2"/>
<dbReference type="GO" id="GO:0005886">
    <property type="term" value="C:plasma membrane"/>
    <property type="evidence" value="ECO:0007669"/>
    <property type="project" value="UniProtKB-SubCell"/>
</dbReference>
<dbReference type="PANTHER" id="PTHR32502">
    <property type="entry name" value="N-ACETYLGALACTOSAMINE PERMEASE II COMPONENT-RELATED"/>
    <property type="match status" value="1"/>
</dbReference>
<feature type="transmembrane region" description="Helical" evidence="9">
    <location>
        <begin position="6"/>
        <end position="26"/>
    </location>
</feature>